<dbReference type="AlphaFoldDB" id="A0A1T4N549"/>
<proteinExistence type="predicted"/>
<dbReference type="EMBL" id="FUWH01000004">
    <property type="protein sequence ID" value="SJZ74439.1"/>
    <property type="molecule type" value="Genomic_DNA"/>
</dbReference>
<dbReference type="InterPro" id="IPR003715">
    <property type="entry name" value="Poly_export_N"/>
</dbReference>
<gene>
    <name evidence="5" type="ORF">SAMN04488132_104101</name>
</gene>
<evidence type="ECO:0000256" key="1">
    <source>
        <dbReference type="ARBA" id="ARBA00022729"/>
    </source>
</evidence>
<dbReference type="Gene3D" id="3.30.1950.10">
    <property type="entry name" value="wza like domain"/>
    <property type="match status" value="1"/>
</dbReference>
<dbReference type="InterPro" id="IPR019554">
    <property type="entry name" value="Soluble_ligand-bd"/>
</dbReference>
<keyword evidence="1" id="KW-0732">Signal</keyword>
<dbReference type="PANTHER" id="PTHR33619">
    <property type="entry name" value="POLYSACCHARIDE EXPORT PROTEIN GFCE-RELATED"/>
    <property type="match status" value="1"/>
</dbReference>
<name>A0A1T4N549_9BACT</name>
<feature type="region of interest" description="Disordered" evidence="2">
    <location>
        <begin position="89"/>
        <end position="124"/>
    </location>
</feature>
<feature type="domain" description="Polysaccharide export protein N-terminal" evidence="3">
    <location>
        <begin position="159"/>
        <end position="220"/>
    </location>
</feature>
<feature type="compositionally biased region" description="Basic and acidic residues" evidence="2">
    <location>
        <begin position="102"/>
        <end position="124"/>
    </location>
</feature>
<evidence type="ECO:0000259" key="4">
    <source>
        <dbReference type="Pfam" id="PF10531"/>
    </source>
</evidence>
<organism evidence="5 6">
    <name type="scientific">Sediminibacterium ginsengisoli</name>
    <dbReference type="NCBI Taxonomy" id="413434"/>
    <lineage>
        <taxon>Bacteria</taxon>
        <taxon>Pseudomonadati</taxon>
        <taxon>Bacteroidota</taxon>
        <taxon>Chitinophagia</taxon>
        <taxon>Chitinophagales</taxon>
        <taxon>Chitinophagaceae</taxon>
        <taxon>Sediminibacterium</taxon>
    </lineage>
</organism>
<sequence>MNNKQLFRVFAFLLVLLLGIKRSDAQDLLKGKDLSTIKVDQLSDADIAKVKSQLNSSGYTIERVEQLVLAKGMSAAEFAKLKQRINNASENSTNNNTIGKFKTPEKNKSENNNREASDSLDKANYKEEGPKTLINPLIFGSELYTSIAPSFEPNLKLATPMNYILGPEDQLTISVYGVQEYNGELTVSPEGFISIPNVGQIKVAGLTIEAATQKIRSVMGNTVYSYLKSGGAKLSVTLSKIRTIKITVIGSSRPGTYNLSSLATLFNALYVAGGPSSFGSFREIELIRHQEPVRKVDLYRFLLHGDQSDNIGLKDNDVIRIPSYKKRVELEGQVKRPGIFEVLPGEHFTNVLEFASGFTDTAYMASVKVFQRNEKERKLMDLEEGVYNVYQPQTGDLFVISKILNRFQNRVKITGAVFRPDVYELRNGMTVGDLIRKADGLKEDAFGSIAQVLRLQEDLTRSILSFDVRKALNGDPENNLLLKREDEVLITSIQDLKDTFKVSIQGEVRLPGQYDYVSNLTLKDLILQAGGFTDAAYYNNIEIARIVKRDSISLINNTASTIIRAQVSGDLQSPTASIPLQAFDVITIRRKAGYLLPQSVKISGQVQYPGPYVLTSRNEKVSDLLTRAGGFTPEAYPAGAYLKRYKNEVEKQKAAQVVKKIQKNVKDSNDVVISEVTRDYDQIPLDLPYIIANPGSIEDLHLKENDELYVPKFDGQVKISGAVLMATQVPYQKKNQFRDYISEAGGYNGDAWKKNAYVIYANGKAATTKRFLFFKSYPEVLPGSEVVVPKKPEKKNLSTGEIIGISSALASLAGVIIAILRL</sequence>
<protein>
    <submittedName>
        <fullName evidence="5">Protein involved in polysaccharide export, contains SLBB domain of the beta-grasp fold</fullName>
    </submittedName>
</protein>
<dbReference type="GO" id="GO:0015159">
    <property type="term" value="F:polysaccharide transmembrane transporter activity"/>
    <property type="evidence" value="ECO:0007669"/>
    <property type="project" value="InterPro"/>
</dbReference>
<dbReference type="InterPro" id="IPR049712">
    <property type="entry name" value="Poly_export"/>
</dbReference>
<dbReference type="Gene3D" id="3.10.560.10">
    <property type="entry name" value="Outer membrane lipoprotein wza domain like"/>
    <property type="match status" value="6"/>
</dbReference>
<dbReference type="Pfam" id="PF02563">
    <property type="entry name" value="Poly_export"/>
    <property type="match status" value="1"/>
</dbReference>
<evidence type="ECO:0000256" key="2">
    <source>
        <dbReference type="SAM" id="MobiDB-lite"/>
    </source>
</evidence>
<feature type="domain" description="Soluble ligand binding" evidence="4">
    <location>
        <begin position="253"/>
        <end position="296"/>
    </location>
</feature>
<reference evidence="5 6" key="1">
    <citation type="submission" date="2017-02" db="EMBL/GenBank/DDBJ databases">
        <authorList>
            <person name="Peterson S.W."/>
        </authorList>
    </citation>
    <scope>NUCLEOTIDE SEQUENCE [LARGE SCALE GENOMIC DNA]</scope>
    <source>
        <strain evidence="5 6">DSM 22335</strain>
    </source>
</reference>
<evidence type="ECO:0000313" key="5">
    <source>
        <dbReference type="EMBL" id="SJZ74439.1"/>
    </source>
</evidence>
<feature type="domain" description="Soluble ligand binding" evidence="4">
    <location>
        <begin position="600"/>
        <end position="643"/>
    </location>
</feature>
<evidence type="ECO:0000313" key="6">
    <source>
        <dbReference type="Proteomes" id="UP000190888"/>
    </source>
</evidence>
<dbReference type="OrthoDB" id="9808948at2"/>
<keyword evidence="6" id="KW-1185">Reference proteome</keyword>
<dbReference type="Pfam" id="PF10531">
    <property type="entry name" value="SLBB"/>
    <property type="match status" value="5"/>
</dbReference>
<feature type="domain" description="Soluble ligand binding" evidence="4">
    <location>
        <begin position="501"/>
        <end position="548"/>
    </location>
</feature>
<feature type="domain" description="Soluble ligand binding" evidence="4">
    <location>
        <begin position="328"/>
        <end position="375"/>
    </location>
</feature>
<evidence type="ECO:0000259" key="3">
    <source>
        <dbReference type="Pfam" id="PF02563"/>
    </source>
</evidence>
<accession>A0A1T4N549</accession>
<feature type="domain" description="Soluble ligand binding" evidence="4">
    <location>
        <begin position="410"/>
        <end position="446"/>
    </location>
</feature>
<dbReference type="Proteomes" id="UP000190888">
    <property type="component" value="Unassembled WGS sequence"/>
</dbReference>
<dbReference type="STRING" id="413434.SAMN04488132_104101"/>
<dbReference type="PANTHER" id="PTHR33619:SF3">
    <property type="entry name" value="POLYSACCHARIDE EXPORT PROTEIN GFCE-RELATED"/>
    <property type="match status" value="1"/>
</dbReference>